<dbReference type="SUPFAM" id="SSF48452">
    <property type="entry name" value="TPR-like"/>
    <property type="match status" value="1"/>
</dbReference>
<dbReference type="FunFam" id="1.25.40.10:FF:000196">
    <property type="entry name" value="Pentatricopeptide repeat-containing protein At4g14850"/>
    <property type="match status" value="1"/>
</dbReference>
<dbReference type="PROSITE" id="PS51375">
    <property type="entry name" value="PPR"/>
    <property type="match status" value="6"/>
</dbReference>
<dbReference type="InterPro" id="IPR011990">
    <property type="entry name" value="TPR-like_helical_dom_sf"/>
</dbReference>
<feature type="repeat" description="PPR" evidence="3">
    <location>
        <begin position="86"/>
        <end position="116"/>
    </location>
</feature>
<dbReference type="InterPro" id="IPR046848">
    <property type="entry name" value="E_motif"/>
</dbReference>
<protein>
    <recommendedName>
        <fullName evidence="6">Pentatricopeptide repeat-containing protein</fullName>
    </recommendedName>
</protein>
<sequence>MKPTWAFQKLTPQIPSWLSSLFKTQHIYQYPTSENSTFILNRVGVIILLSICGREGFIRLGSSLHASFLKNHEFLHPKNPDDFNDGLFIWNSLLCVYAKCGDQTDALKLFDEMPMRDTISWNTLLSGFLRNGDLEGCFSYFKRMQSSELYGLDQATLTTIFSACDREEFYYVNRMIHCLAVLNGYEREISVGNALITSYFKCGCLSAGRQVFDEMFERNVITWTAVISGLAQNHLYEDSLKLFVKMRLGSVAPNTLTYLSSLVACSGLQALQEGRQIHGLLWKLGIQSDLCIESALMDMYSKCGNVKDAWQIFDSAQELDEVSMTVILLSFAQNGFKDEAIQFFVKMFKEGIQIDPNMVSAILGVFGEDTSLGLGKQLHSLIIKRRFDFNPFVSNGLINMYSKCKDLEEAIKVFHRMSQRNPISWNTMIAAFARHGDGSNALQLYEEMVSEGVQATDVTFLSLLHACSHVGLIEKGMEFLRSMSEVHRIYPRTEHYACVVDMLGRASLLNEAKTFIEGLPMKPDVHIWQALLGACSLHGNSEMGKYAADQLHSAAPESPVPYVLMANIYSSTGEWKDRARTIKRMKEMSVVKEIGISWMEIEKKVHSFVVGDRKHPQAEAIYRVLLELFGLMLDEGYVPDKRFILYYIDQD</sequence>
<feature type="repeat" description="PPR" evidence="3">
    <location>
        <begin position="421"/>
        <end position="455"/>
    </location>
</feature>
<reference evidence="4 5" key="1">
    <citation type="journal article" date="2021" name="Commun. Biol.">
        <title>The genome of Shorea leprosula (Dipterocarpaceae) highlights the ecological relevance of drought in aseasonal tropical rainforests.</title>
        <authorList>
            <person name="Ng K.K.S."/>
            <person name="Kobayashi M.J."/>
            <person name="Fawcett J.A."/>
            <person name="Hatakeyama M."/>
            <person name="Paape T."/>
            <person name="Ng C.H."/>
            <person name="Ang C.C."/>
            <person name="Tnah L.H."/>
            <person name="Lee C.T."/>
            <person name="Nishiyama T."/>
            <person name="Sese J."/>
            <person name="O'Brien M.J."/>
            <person name="Copetti D."/>
            <person name="Mohd Noor M.I."/>
            <person name="Ong R.C."/>
            <person name="Putra M."/>
            <person name="Sireger I.Z."/>
            <person name="Indrioko S."/>
            <person name="Kosugi Y."/>
            <person name="Izuno A."/>
            <person name="Isagi Y."/>
            <person name="Lee S.L."/>
            <person name="Shimizu K.K."/>
        </authorList>
    </citation>
    <scope>NUCLEOTIDE SEQUENCE [LARGE SCALE GENOMIC DNA]</scope>
    <source>
        <strain evidence="4">214</strain>
    </source>
</reference>
<comment type="caution">
    <text evidence="4">The sequence shown here is derived from an EMBL/GenBank/DDBJ whole genome shotgun (WGS) entry which is preliminary data.</text>
</comment>
<name>A0AAV5J8I2_9ROSI</name>
<evidence type="ECO:0000256" key="3">
    <source>
        <dbReference type="PROSITE-ProRule" id="PRU00708"/>
    </source>
</evidence>
<evidence type="ECO:0000313" key="5">
    <source>
        <dbReference type="Proteomes" id="UP001054252"/>
    </source>
</evidence>
<dbReference type="GO" id="GO:0009451">
    <property type="term" value="P:RNA modification"/>
    <property type="evidence" value="ECO:0007669"/>
    <property type="project" value="InterPro"/>
</dbReference>
<evidence type="ECO:0000256" key="1">
    <source>
        <dbReference type="ARBA" id="ARBA00006643"/>
    </source>
</evidence>
<dbReference type="FunFam" id="1.25.40.10:FF:000690">
    <property type="entry name" value="Pentatricopeptide repeat-containing protein"/>
    <property type="match status" value="1"/>
</dbReference>
<dbReference type="Proteomes" id="UP001054252">
    <property type="component" value="Unassembled WGS sequence"/>
</dbReference>
<dbReference type="AlphaFoldDB" id="A0AAV5J8I2"/>
<accession>A0AAV5J8I2</accession>
<evidence type="ECO:0008006" key="6">
    <source>
        <dbReference type="Google" id="ProtNLM"/>
    </source>
</evidence>
<feature type="repeat" description="PPR" evidence="3">
    <location>
        <begin position="219"/>
        <end position="253"/>
    </location>
</feature>
<organism evidence="4 5">
    <name type="scientific">Rubroshorea leprosula</name>
    <dbReference type="NCBI Taxonomy" id="152421"/>
    <lineage>
        <taxon>Eukaryota</taxon>
        <taxon>Viridiplantae</taxon>
        <taxon>Streptophyta</taxon>
        <taxon>Embryophyta</taxon>
        <taxon>Tracheophyta</taxon>
        <taxon>Spermatophyta</taxon>
        <taxon>Magnoliopsida</taxon>
        <taxon>eudicotyledons</taxon>
        <taxon>Gunneridae</taxon>
        <taxon>Pentapetalae</taxon>
        <taxon>rosids</taxon>
        <taxon>malvids</taxon>
        <taxon>Malvales</taxon>
        <taxon>Dipterocarpaceae</taxon>
        <taxon>Rubroshorea</taxon>
    </lineage>
</organism>
<dbReference type="InterPro" id="IPR046960">
    <property type="entry name" value="PPR_At4g14850-like_plant"/>
</dbReference>
<dbReference type="GO" id="GO:0003729">
    <property type="term" value="F:mRNA binding"/>
    <property type="evidence" value="ECO:0007669"/>
    <property type="project" value="UniProtKB-ARBA"/>
</dbReference>
<proteinExistence type="inferred from homology"/>
<dbReference type="Pfam" id="PF13041">
    <property type="entry name" value="PPR_2"/>
    <property type="match status" value="2"/>
</dbReference>
<dbReference type="Pfam" id="PF20431">
    <property type="entry name" value="E_motif"/>
    <property type="match status" value="1"/>
</dbReference>
<feature type="repeat" description="PPR" evidence="3">
    <location>
        <begin position="390"/>
        <end position="420"/>
    </location>
</feature>
<dbReference type="NCBIfam" id="TIGR00756">
    <property type="entry name" value="PPR"/>
    <property type="match status" value="6"/>
</dbReference>
<feature type="repeat" description="PPR" evidence="3">
    <location>
        <begin position="320"/>
        <end position="354"/>
    </location>
</feature>
<keyword evidence="2" id="KW-0677">Repeat</keyword>
<feature type="repeat" description="PPR" evidence="3">
    <location>
        <begin position="117"/>
        <end position="151"/>
    </location>
</feature>
<dbReference type="EMBL" id="BPVZ01000029">
    <property type="protein sequence ID" value="GKV08991.1"/>
    <property type="molecule type" value="Genomic_DNA"/>
</dbReference>
<dbReference type="PANTHER" id="PTHR47926">
    <property type="entry name" value="PENTATRICOPEPTIDE REPEAT-CONTAINING PROTEIN"/>
    <property type="match status" value="1"/>
</dbReference>
<keyword evidence="5" id="KW-1185">Reference proteome</keyword>
<gene>
    <name evidence="4" type="ORF">SLEP1_g20557</name>
</gene>
<dbReference type="InterPro" id="IPR002885">
    <property type="entry name" value="PPR_rpt"/>
</dbReference>
<dbReference type="FunFam" id="1.25.40.10:FF:001369">
    <property type="entry name" value="Pentatricopeptide repeat-containing protein At3g05340"/>
    <property type="match status" value="1"/>
</dbReference>
<dbReference type="PANTHER" id="PTHR47926:SF374">
    <property type="entry name" value="PENTATRICOPEPTIDE REPEAT-CONTAINING PROTEIN"/>
    <property type="match status" value="1"/>
</dbReference>
<dbReference type="Pfam" id="PF01535">
    <property type="entry name" value="PPR"/>
    <property type="match status" value="5"/>
</dbReference>
<evidence type="ECO:0000313" key="4">
    <source>
        <dbReference type="EMBL" id="GKV08991.1"/>
    </source>
</evidence>
<comment type="similarity">
    <text evidence="1">Belongs to the PPR family. PCMP-H subfamily.</text>
</comment>
<dbReference type="Gene3D" id="1.25.40.10">
    <property type="entry name" value="Tetratricopeptide repeat domain"/>
    <property type="match status" value="5"/>
</dbReference>
<evidence type="ECO:0000256" key="2">
    <source>
        <dbReference type="ARBA" id="ARBA00022737"/>
    </source>
</evidence>